<dbReference type="GeneID" id="37123599"/>
<dbReference type="Gene3D" id="1.10.630.10">
    <property type="entry name" value="Cytochrome P450"/>
    <property type="match status" value="1"/>
</dbReference>
<proteinExistence type="inferred from homology"/>
<dbReference type="GO" id="GO:0004497">
    <property type="term" value="F:monooxygenase activity"/>
    <property type="evidence" value="ECO:0007669"/>
    <property type="project" value="InterPro"/>
</dbReference>
<protein>
    <recommendedName>
        <fullName evidence="12">Carboxylic ester hydrolase</fullName>
        <ecNumber evidence="12">3.1.1.-</ecNumber>
    </recommendedName>
</protein>
<keyword evidence="3" id="KW-0719">Serine esterase</keyword>
<evidence type="ECO:0000256" key="11">
    <source>
        <dbReference type="PIRSR" id="PIRSR602401-1"/>
    </source>
</evidence>
<dbReference type="RefSeq" id="XP_025483184.1">
    <property type="nucleotide sequence ID" value="XM_025621143.1"/>
</dbReference>
<keyword evidence="9 11" id="KW-0408">Iron</keyword>
<evidence type="ECO:0000256" key="8">
    <source>
        <dbReference type="ARBA" id="ARBA00023002"/>
    </source>
</evidence>
<keyword evidence="4 11" id="KW-0479">Metal-binding</keyword>
<keyword evidence="10" id="KW-1015">Disulfide bond</keyword>
<dbReference type="InterPro" id="IPR001128">
    <property type="entry name" value="Cyt_P450"/>
</dbReference>
<dbReference type="GO" id="GO:0030600">
    <property type="term" value="F:feruloyl esterase activity"/>
    <property type="evidence" value="ECO:0007669"/>
    <property type="project" value="UniProtKB-ARBA"/>
</dbReference>
<dbReference type="InterPro" id="IPR002401">
    <property type="entry name" value="Cyt_P450_E_grp-I"/>
</dbReference>
<keyword evidence="7" id="KW-0106">Calcium</keyword>
<gene>
    <name evidence="13" type="ORF">BO87DRAFT_351617</name>
</gene>
<dbReference type="InterPro" id="IPR017972">
    <property type="entry name" value="Cyt_P450_CS"/>
</dbReference>
<dbReference type="GO" id="GO:0020037">
    <property type="term" value="F:heme binding"/>
    <property type="evidence" value="ECO:0007669"/>
    <property type="project" value="InterPro"/>
</dbReference>
<evidence type="ECO:0000256" key="7">
    <source>
        <dbReference type="ARBA" id="ARBA00022837"/>
    </source>
</evidence>
<sequence>MLVYLTNYFIAWLAYFWRPKQQPCGSLTLPHIPGIEIISTTRQEVHNYSVAASPPYSLADVHDLDFCNVSITLTHPGENDTVAVSVWLPLANWNGRFQATGGGGLAAGIIGLASARPVSQGYATAATDGGLTLNGTSNPQTGAWALRPDGSINTALLENFAHRSIYDMTIIGKTLTERFYGSPPKYSYWSGCSTGGRQGYFAAAKYPTLFDGILAGAPALNFPRLIGYMSWPPVHMFQSAAPPQCVFDTFLRAIVEECDPLDGATDGLISDYNPQSCLFDPETLLGQTVPCPEMGSDFPVTITAQHVTLVKQVLQGPELPDHPNLWTGLPPGASFRGTANTEVINGSIVRPVPFFPIIGWIKNFVFQDPSYNVFDMNVDDFDTVYRLTLDGYNGIFGSDDFTLSDFRRAGGKLLTWHGLADELIPASWTNAFWDRVDRKNGGDADEFYRVFLAPGLGHCSAGYGPRPVDPLGALVRWVEEGSPPDRLSAAAVRADGTEVTRELCRYPATLVYDGHVTLWTGVFNALTIVYIFISFFTRKSKHPPLPPGPRRKPIVGNLWDLPDPSQQDWQHWLKHKDRYGPISSLSIMGQTIIVLNDARLAVELLESRSSIHSSRPQQHFAEMAGWNNVLGAVKQSQRIRATRKNLHREIGSNNSVARFNEIQIAEVGRFLLRVLDAPDKLMQHIRKEAGAIILKVGYGYTIEPHDQDPLVDLADKAMEDFSMAMLPATWAVDFFPPLKYLPTWFPGTEFMKIAQRYRKNVTAFSDIPCAFVKEQMRTGRFVPSFLSNLLESSAFEPGSEEENNVKWSAGSLYAGGADTTVSSIASFFLAMALFPKVQRKAQEEIDIVIGTDRLPQYGDREQLPYINALVKETLRWHPVVPMNVAHTSTEDDVCEGYFIPKGSSILANIWGFTHDPAAYHDPMTFKPERFLGPKPERDPHFLVFGFGRRVCPGKTLADVNVYFTIAQALAVFEISKPVQNGEVKDIHPEFLPGVISHPAPFNVSIRPRSAKHLEMLRSLEEKYPWEKSNAEDLGNVQY</sequence>
<evidence type="ECO:0000256" key="12">
    <source>
        <dbReference type="RuleBase" id="RU361238"/>
    </source>
</evidence>
<dbReference type="GO" id="GO:0016705">
    <property type="term" value="F:oxidoreductase activity, acting on paired donors, with incorporation or reduction of molecular oxygen"/>
    <property type="evidence" value="ECO:0007669"/>
    <property type="project" value="InterPro"/>
</dbReference>
<dbReference type="InterPro" id="IPR050364">
    <property type="entry name" value="Cytochrome_P450_fung"/>
</dbReference>
<comment type="cofactor">
    <cofactor evidence="11">
        <name>heme</name>
        <dbReference type="ChEBI" id="CHEBI:30413"/>
    </cofactor>
</comment>
<evidence type="ECO:0000313" key="14">
    <source>
        <dbReference type="Proteomes" id="UP000247647"/>
    </source>
</evidence>
<dbReference type="Pfam" id="PF07519">
    <property type="entry name" value="Tannase"/>
    <property type="match status" value="1"/>
</dbReference>
<name>A0A318YTF7_ASPNB</name>
<dbReference type="EC" id="3.1.1.-" evidence="12"/>
<dbReference type="Proteomes" id="UP000247647">
    <property type="component" value="Unassembled WGS sequence"/>
</dbReference>
<evidence type="ECO:0000256" key="2">
    <source>
        <dbReference type="ARBA" id="ARBA00010617"/>
    </source>
</evidence>
<keyword evidence="5" id="KW-0732">Signal</keyword>
<dbReference type="EMBL" id="KZ821449">
    <property type="protein sequence ID" value="PYH37706.1"/>
    <property type="molecule type" value="Genomic_DNA"/>
</dbReference>
<dbReference type="InterPro" id="IPR029058">
    <property type="entry name" value="AB_hydrolase_fold"/>
</dbReference>
<accession>A0A318YTF7</accession>
<evidence type="ECO:0000256" key="1">
    <source>
        <dbReference type="ARBA" id="ARBA00006249"/>
    </source>
</evidence>
<dbReference type="PROSITE" id="PS00086">
    <property type="entry name" value="CYTOCHROME_P450"/>
    <property type="match status" value="1"/>
</dbReference>
<dbReference type="SUPFAM" id="SSF48264">
    <property type="entry name" value="Cytochrome P450"/>
    <property type="match status" value="1"/>
</dbReference>
<evidence type="ECO:0000256" key="9">
    <source>
        <dbReference type="ARBA" id="ARBA00023004"/>
    </source>
</evidence>
<dbReference type="PANTHER" id="PTHR46300">
    <property type="entry name" value="P450, PUTATIVE (EUROFUNG)-RELATED-RELATED"/>
    <property type="match status" value="1"/>
</dbReference>
<dbReference type="InterPro" id="IPR036396">
    <property type="entry name" value="Cyt_P450_sf"/>
</dbReference>
<feature type="binding site" description="axial binding residue" evidence="11">
    <location>
        <position position="951"/>
    </location>
    <ligand>
        <name>heme</name>
        <dbReference type="ChEBI" id="CHEBI:30413"/>
    </ligand>
    <ligandPart>
        <name>Fe</name>
        <dbReference type="ChEBI" id="CHEBI:18248"/>
    </ligandPart>
</feature>
<dbReference type="AlphaFoldDB" id="A0A318YTF7"/>
<evidence type="ECO:0000256" key="3">
    <source>
        <dbReference type="ARBA" id="ARBA00022487"/>
    </source>
</evidence>
<dbReference type="PANTHER" id="PTHR46300:SF12">
    <property type="entry name" value="P450, PUTATIVE (EUROFUNG)-RELATED"/>
    <property type="match status" value="1"/>
</dbReference>
<reference evidence="13" key="1">
    <citation type="submission" date="2016-12" db="EMBL/GenBank/DDBJ databases">
        <title>The genomes of Aspergillus section Nigri reveals drivers in fungal speciation.</title>
        <authorList>
            <consortium name="DOE Joint Genome Institute"/>
            <person name="Vesth T.C."/>
            <person name="Nybo J."/>
            <person name="Theobald S."/>
            <person name="Brandl J."/>
            <person name="Frisvad J.C."/>
            <person name="Nielsen K.F."/>
            <person name="Lyhne E.K."/>
            <person name="Kogle M.E."/>
            <person name="Kuo A."/>
            <person name="Riley R."/>
            <person name="Clum A."/>
            <person name="Nolan M."/>
            <person name="Lipzen A."/>
            <person name="Salamov A."/>
            <person name="Henrissat B."/>
            <person name="Wiebenga A."/>
            <person name="De Vries R.P."/>
            <person name="Grigoriev I.V."/>
            <person name="Mortensen U.H."/>
            <person name="Andersen M.R."/>
            <person name="Baker S.E."/>
        </authorList>
    </citation>
    <scope>NUCLEOTIDE SEQUENCE [LARGE SCALE GENOMIC DNA]</scope>
    <source>
        <strain evidence="13">CBS 115656</strain>
    </source>
</reference>
<evidence type="ECO:0000256" key="5">
    <source>
        <dbReference type="ARBA" id="ARBA00022729"/>
    </source>
</evidence>
<dbReference type="CDD" id="cd11065">
    <property type="entry name" value="CYP64-like"/>
    <property type="match status" value="1"/>
</dbReference>
<organism evidence="13 14">
    <name type="scientific">Aspergillus neoniger (strain CBS 115656)</name>
    <dbReference type="NCBI Taxonomy" id="1448310"/>
    <lineage>
        <taxon>Eukaryota</taxon>
        <taxon>Fungi</taxon>
        <taxon>Dikarya</taxon>
        <taxon>Ascomycota</taxon>
        <taxon>Pezizomycotina</taxon>
        <taxon>Eurotiomycetes</taxon>
        <taxon>Eurotiomycetidae</taxon>
        <taxon>Eurotiales</taxon>
        <taxon>Aspergillaceae</taxon>
        <taxon>Aspergillus</taxon>
        <taxon>Aspergillus subgen. Circumdati</taxon>
    </lineage>
</organism>
<dbReference type="PRINTS" id="PR00385">
    <property type="entry name" value="P450"/>
</dbReference>
<evidence type="ECO:0000313" key="13">
    <source>
        <dbReference type="EMBL" id="PYH37706.1"/>
    </source>
</evidence>
<keyword evidence="14" id="KW-1185">Reference proteome</keyword>
<keyword evidence="6 12" id="KW-0378">Hydrolase</keyword>
<keyword evidence="8" id="KW-0560">Oxidoreductase</keyword>
<dbReference type="PRINTS" id="PR00463">
    <property type="entry name" value="EP450I"/>
</dbReference>
<dbReference type="OrthoDB" id="2789670at2759"/>
<keyword evidence="11" id="KW-0349">Heme</keyword>
<comment type="similarity">
    <text evidence="1 12">Belongs to the tannase family.</text>
</comment>
<dbReference type="Pfam" id="PF00067">
    <property type="entry name" value="p450"/>
    <property type="match status" value="1"/>
</dbReference>
<dbReference type="SUPFAM" id="SSF53474">
    <property type="entry name" value="alpha/beta-Hydrolases"/>
    <property type="match status" value="1"/>
</dbReference>
<evidence type="ECO:0000256" key="4">
    <source>
        <dbReference type="ARBA" id="ARBA00022723"/>
    </source>
</evidence>
<dbReference type="GO" id="GO:0005506">
    <property type="term" value="F:iron ion binding"/>
    <property type="evidence" value="ECO:0007669"/>
    <property type="project" value="InterPro"/>
</dbReference>
<evidence type="ECO:0000256" key="6">
    <source>
        <dbReference type="ARBA" id="ARBA00022801"/>
    </source>
</evidence>
<dbReference type="InterPro" id="IPR011118">
    <property type="entry name" value="Tannase/feruloyl_esterase"/>
</dbReference>
<comment type="similarity">
    <text evidence="2">Belongs to the cytochrome P450 family.</text>
</comment>
<evidence type="ECO:0000256" key="10">
    <source>
        <dbReference type="ARBA" id="ARBA00023157"/>
    </source>
</evidence>